<dbReference type="AlphaFoldDB" id="Q5BTC8"/>
<sequence>MSHKFSFRLINSYYMITSTKSTVISNTSRIYMLYHDRMTKISTAF</sequence>
<protein>
    <submittedName>
        <fullName evidence="1">SJCHGC01999 protein</fullName>
    </submittedName>
</protein>
<organism evidence="1">
    <name type="scientific">Schistosoma japonicum</name>
    <name type="common">Blood fluke</name>
    <dbReference type="NCBI Taxonomy" id="6182"/>
    <lineage>
        <taxon>Eukaryota</taxon>
        <taxon>Metazoa</taxon>
        <taxon>Spiralia</taxon>
        <taxon>Lophotrochozoa</taxon>
        <taxon>Platyhelminthes</taxon>
        <taxon>Trematoda</taxon>
        <taxon>Digenea</taxon>
        <taxon>Strigeidida</taxon>
        <taxon>Schistosomatoidea</taxon>
        <taxon>Schistosomatidae</taxon>
        <taxon>Schistosoma</taxon>
    </lineage>
</organism>
<evidence type="ECO:0000313" key="1">
    <source>
        <dbReference type="EMBL" id="AAX30207.1"/>
    </source>
</evidence>
<proteinExistence type="evidence at transcript level"/>
<reference evidence="1" key="2">
    <citation type="journal article" date="2006" name="PLoS Pathog.">
        <title>New perspectives on host-parasite interplay by comparative transcriptomic and proteomic analyses of Schistosoma japonicum.</title>
        <authorList>
            <person name="Liu F."/>
            <person name="Lu J."/>
            <person name="Hu W."/>
            <person name="Wang S.Y."/>
            <person name="Cui S.J."/>
            <person name="Chi M."/>
            <person name="Yan Q."/>
            <person name="Wang X.R."/>
            <person name="Song H.D."/>
            <person name="Xu X.N."/>
            <person name="Wang J.J."/>
            <person name="Zhang X.L."/>
            <person name="Zhang X."/>
            <person name="Wang Z.Q."/>
            <person name="Xue C.L."/>
            <person name="Brindley P.J."/>
            <person name="McManus D.P."/>
            <person name="Yang P.Y."/>
            <person name="Feng Z."/>
            <person name="Chen Z."/>
            <person name="Han Z.G."/>
        </authorList>
    </citation>
    <scope>NUCLEOTIDE SEQUENCE</scope>
</reference>
<reference evidence="1" key="1">
    <citation type="submission" date="2005-01" db="EMBL/GenBank/DDBJ databases">
        <authorList>
            <person name="Han Z."/>
        </authorList>
    </citation>
    <scope>NUCLEOTIDE SEQUENCE</scope>
</reference>
<name>Q5BTC8_SCHJA</name>
<accession>Q5BTC8</accession>
<dbReference type="EMBL" id="AY914986">
    <property type="protein sequence ID" value="AAX30207.1"/>
    <property type="molecule type" value="mRNA"/>
</dbReference>